<sequence>MGEFESYSDEEYGYDTDIIDNMYYEDADYAEEIKDDHTYILGGYYIPTYDKYVDKIYLGISMSCRLLYNHKIEDVLSYLREYSGTGDYSFRNRTTEVELMQIHYHNEGQFRHTVVVIKTFWLRLIQRTWKKIMKKKSKAILSRKNPTHLQHRELTGRFPQQCYYTPTLKGMLHYLSVKNKKIDNFVDIQQ</sequence>
<dbReference type="AlphaFoldDB" id="A0A6C0IPM5"/>
<protein>
    <submittedName>
        <fullName evidence="1">Uncharacterized protein</fullName>
    </submittedName>
</protein>
<dbReference type="EMBL" id="MN740225">
    <property type="protein sequence ID" value="QHT94550.1"/>
    <property type="molecule type" value="Genomic_DNA"/>
</dbReference>
<evidence type="ECO:0000313" key="1">
    <source>
        <dbReference type="EMBL" id="QHT94550.1"/>
    </source>
</evidence>
<organism evidence="1">
    <name type="scientific">viral metagenome</name>
    <dbReference type="NCBI Taxonomy" id="1070528"/>
    <lineage>
        <taxon>unclassified sequences</taxon>
        <taxon>metagenomes</taxon>
        <taxon>organismal metagenomes</taxon>
    </lineage>
</organism>
<accession>A0A6C0IPM5</accession>
<proteinExistence type="predicted"/>
<name>A0A6C0IPM5_9ZZZZ</name>
<reference evidence="1" key="1">
    <citation type="journal article" date="2020" name="Nature">
        <title>Giant virus diversity and host interactions through global metagenomics.</title>
        <authorList>
            <person name="Schulz F."/>
            <person name="Roux S."/>
            <person name="Paez-Espino D."/>
            <person name="Jungbluth S."/>
            <person name="Walsh D.A."/>
            <person name="Denef V.J."/>
            <person name="McMahon K.D."/>
            <person name="Konstantinidis K.T."/>
            <person name="Eloe-Fadrosh E.A."/>
            <person name="Kyrpides N.C."/>
            <person name="Woyke T."/>
        </authorList>
    </citation>
    <scope>NUCLEOTIDE SEQUENCE</scope>
    <source>
        <strain evidence="1">GVMAG-M-3300024258-28</strain>
    </source>
</reference>